<dbReference type="EMBL" id="KN727019">
    <property type="protein sequence ID" value="KIH66678.1"/>
    <property type="molecule type" value="Genomic_DNA"/>
</dbReference>
<name>A0A0C2DAD6_9BILA</name>
<accession>A0A0C2DAD6</accession>
<dbReference type="AlphaFoldDB" id="A0A0C2DAD6"/>
<reference evidence="1 2" key="1">
    <citation type="submission" date="2013-12" db="EMBL/GenBank/DDBJ databases">
        <title>Draft genome of the parsitic nematode Ancylostoma duodenale.</title>
        <authorList>
            <person name="Mitreva M."/>
        </authorList>
    </citation>
    <scope>NUCLEOTIDE SEQUENCE [LARGE SCALE GENOMIC DNA]</scope>
    <source>
        <strain evidence="1 2">Zhejiang</strain>
    </source>
</reference>
<organism evidence="1 2">
    <name type="scientific">Ancylostoma duodenale</name>
    <dbReference type="NCBI Taxonomy" id="51022"/>
    <lineage>
        <taxon>Eukaryota</taxon>
        <taxon>Metazoa</taxon>
        <taxon>Ecdysozoa</taxon>
        <taxon>Nematoda</taxon>
        <taxon>Chromadorea</taxon>
        <taxon>Rhabditida</taxon>
        <taxon>Rhabditina</taxon>
        <taxon>Rhabditomorpha</taxon>
        <taxon>Strongyloidea</taxon>
        <taxon>Ancylostomatidae</taxon>
        <taxon>Ancylostomatinae</taxon>
        <taxon>Ancylostoma</taxon>
    </lineage>
</organism>
<evidence type="ECO:0000313" key="2">
    <source>
        <dbReference type="Proteomes" id="UP000054047"/>
    </source>
</evidence>
<dbReference type="Proteomes" id="UP000054047">
    <property type="component" value="Unassembled WGS sequence"/>
</dbReference>
<protein>
    <submittedName>
        <fullName evidence="1">Uncharacterized protein</fullName>
    </submittedName>
</protein>
<proteinExistence type="predicted"/>
<dbReference type="OrthoDB" id="6158030at2759"/>
<keyword evidence="2" id="KW-1185">Reference proteome</keyword>
<evidence type="ECO:0000313" key="1">
    <source>
        <dbReference type="EMBL" id="KIH66678.1"/>
    </source>
</evidence>
<gene>
    <name evidence="1" type="ORF">ANCDUO_02993</name>
</gene>
<sequence>MRKEEGWATGQQPVPVKLPTATEWTNKCKTAEKGKSSSSLETGSLILDPIFSPRNITRIGTWHVCTLDQTGSLAHLLHEFATTNGHPRPQRSLMDGKRLLQQYQQDHFVLRLRGKARKRSRICLEQATITWAAKALVGPMLRIHVLSASAHLQED</sequence>